<protein>
    <recommendedName>
        <fullName evidence="2">FlgD Ig-like domain-containing protein</fullName>
    </recommendedName>
</protein>
<organism evidence="1">
    <name type="scientific">uncultured Acetothermia bacterium</name>
    <dbReference type="NCBI Taxonomy" id="236499"/>
    <lineage>
        <taxon>Bacteria</taxon>
        <taxon>Candidatus Bipolaricaulota</taxon>
        <taxon>environmental samples</taxon>
    </lineage>
</organism>
<reference evidence="1" key="2">
    <citation type="journal article" date="2012" name="PLoS ONE">
        <title>A Deeply Branching Thermophilic Bacterium with an Ancient Acetyl-CoA Pathway Dominates a Subsurface Ecosystem.</title>
        <authorList>
            <person name="Takami H."/>
            <person name="Noguchi H."/>
            <person name="Takaki Y."/>
            <person name="Uchiyama I."/>
            <person name="Toyoda A."/>
            <person name="Nishi S."/>
            <person name="Chee G.-J."/>
            <person name="Arai W."/>
            <person name="Nunoura T."/>
            <person name="Itoh T."/>
            <person name="Hattori M."/>
            <person name="Takai K."/>
        </authorList>
    </citation>
    <scope>NUCLEOTIDE SEQUENCE</scope>
</reference>
<dbReference type="Gene3D" id="2.40.300.10">
    <property type="entry name" value="Head decoration protein D"/>
    <property type="match status" value="1"/>
</dbReference>
<evidence type="ECO:0008006" key="2">
    <source>
        <dbReference type="Google" id="ProtNLM"/>
    </source>
</evidence>
<proteinExistence type="predicted"/>
<sequence>MMMRQQALRGLPVGLAVVFVLGLGALAQSVSLTVTAYSDAVRFSAQGQVKELRVEVLSLSGQKVFDSGPVLGNALDWKLFNTQGQPVANGVYLYTVTVKDPFGNVTKKLGKLAVLRGKGIAAPPLSGITVGNLATGNPRLQVQWDITGNYTIQGNLGVGTETPAAPIHVLTSTYQTMIRMTDDRQTIDFRTFGSKFGALIATSPSTSVGFLNRAASGGIFVEERSPGIACLTNSICVTLATGWAFRVAAGVGGPERLTVLDTGNVGIGTSAPSAKLHINNTANQPGLRIDSSDGQNALEIYNTGSGSATGLIFRVERTTGNVYADGNFTGGGADVAERITVTESVEPGDVVEIDPDNPGKFRKAREALSTRVAGVISTAPGVVLGNKDAVTSSDTRPILALAGRVPVKATAKFGAISVGDLLVSSPIPGYAMKCPEASQCIGAVIGKALEPLTEGTGLIEVQVMLR</sequence>
<gene>
    <name evidence="1" type="ORF">HGMM_F23G10C30</name>
</gene>
<accession>H5SG91</accession>
<dbReference type="AlphaFoldDB" id="H5SG91"/>
<evidence type="ECO:0000313" key="1">
    <source>
        <dbReference type="EMBL" id="BAL55177.1"/>
    </source>
</evidence>
<dbReference type="EMBL" id="AP011711">
    <property type="protein sequence ID" value="BAL55177.1"/>
    <property type="molecule type" value="Genomic_DNA"/>
</dbReference>
<name>H5SG91_9BACT</name>
<reference evidence="1" key="1">
    <citation type="journal article" date="2005" name="Environ. Microbiol.">
        <title>Genetic and functional properties of uncultivated thermophilic crenarchaeotes from a subsurface gold mine as revealed by analysis of genome fragments.</title>
        <authorList>
            <person name="Nunoura T."/>
            <person name="Hirayama H."/>
            <person name="Takami H."/>
            <person name="Oida H."/>
            <person name="Nishi S."/>
            <person name="Shimamura S."/>
            <person name="Suzuki Y."/>
            <person name="Inagaki F."/>
            <person name="Takai K."/>
            <person name="Nealson K.H."/>
            <person name="Horikoshi K."/>
        </authorList>
    </citation>
    <scope>NUCLEOTIDE SEQUENCE</scope>
</reference>